<organism evidence="2 3">
    <name type="scientific">Fenollaria massiliensis</name>
    <dbReference type="NCBI Taxonomy" id="938288"/>
    <lineage>
        <taxon>Bacteria</taxon>
        <taxon>Bacillati</taxon>
        <taxon>Bacillota</taxon>
        <taxon>Clostridia</taxon>
        <taxon>Eubacteriales</taxon>
        <taxon>Fenollaria</taxon>
    </lineage>
</organism>
<evidence type="ECO:0000313" key="2">
    <source>
        <dbReference type="EMBL" id="UQK58950.1"/>
    </source>
</evidence>
<feature type="transmembrane region" description="Helical" evidence="1">
    <location>
        <begin position="21"/>
        <end position="38"/>
    </location>
</feature>
<proteinExistence type="predicted"/>
<dbReference type="Proteomes" id="UP000831151">
    <property type="component" value="Chromosome"/>
</dbReference>
<keyword evidence="3" id="KW-1185">Reference proteome</keyword>
<reference evidence="2" key="1">
    <citation type="submission" date="2022-04" db="EMBL/GenBank/DDBJ databases">
        <title>Complete genome sequences of Ezakiella coagulans and Fenollaria massiliensis.</title>
        <authorList>
            <person name="France M.T."/>
            <person name="Clifford J."/>
            <person name="Narina S."/>
            <person name="Rutt L."/>
            <person name="Ravel J."/>
        </authorList>
    </citation>
    <scope>NUCLEOTIDE SEQUENCE</scope>
    <source>
        <strain evidence="2">C0061C2</strain>
    </source>
</reference>
<feature type="transmembrane region" description="Helical" evidence="1">
    <location>
        <begin position="50"/>
        <end position="73"/>
    </location>
</feature>
<sequence length="202" mass="23420">MDSIQNIFKEKFKTKDIKRKLILSLIYLVVTGLIYLVTKLTGLIFSVNLVFIHITLRGLCFGLFLLAAIWIIYTLSLILDARKKIIPRVIISLIIAVIVLFTAFAGLMIGLGADTYYEFISDDGKNIAVVSEYNFLFSTTLNMYKRENVFFLRKIKDYFYTGDQGYIMDAGIYEVKWDGAIFKLSFEQKYGPYNYEYNLNDY</sequence>
<gene>
    <name evidence="2" type="ORF">M1R53_06830</name>
</gene>
<name>A0A9E7DJ59_9FIRM</name>
<dbReference type="RefSeq" id="WP_249242488.1">
    <property type="nucleotide sequence ID" value="NZ_CP096649.1"/>
</dbReference>
<dbReference type="KEGG" id="fms:M1R53_06830"/>
<keyword evidence="1" id="KW-0812">Transmembrane</keyword>
<keyword evidence="1" id="KW-0472">Membrane</keyword>
<evidence type="ECO:0000256" key="1">
    <source>
        <dbReference type="SAM" id="Phobius"/>
    </source>
</evidence>
<keyword evidence="1" id="KW-1133">Transmembrane helix</keyword>
<dbReference type="EMBL" id="CP096649">
    <property type="protein sequence ID" value="UQK58950.1"/>
    <property type="molecule type" value="Genomic_DNA"/>
</dbReference>
<feature type="transmembrane region" description="Helical" evidence="1">
    <location>
        <begin position="85"/>
        <end position="107"/>
    </location>
</feature>
<evidence type="ECO:0000313" key="3">
    <source>
        <dbReference type="Proteomes" id="UP000831151"/>
    </source>
</evidence>
<dbReference type="AlphaFoldDB" id="A0A9E7DJ59"/>
<accession>A0A9E7DJ59</accession>
<protein>
    <submittedName>
        <fullName evidence="2">Uncharacterized protein</fullName>
    </submittedName>
</protein>